<dbReference type="PANTHER" id="PTHR34203:SF15">
    <property type="entry name" value="SLL1173 PROTEIN"/>
    <property type="match status" value="1"/>
</dbReference>
<dbReference type="GO" id="GO:0008168">
    <property type="term" value="F:methyltransferase activity"/>
    <property type="evidence" value="ECO:0007669"/>
    <property type="project" value="UniProtKB-KW"/>
</dbReference>
<keyword evidence="2" id="KW-0808">Transferase</keyword>
<proteinExistence type="predicted"/>
<keyword evidence="2" id="KW-0489">Methyltransferase</keyword>
<gene>
    <name evidence="2" type="ORF">FHR83_007938</name>
</gene>
<dbReference type="Gene3D" id="3.40.50.150">
    <property type="entry name" value="Vaccinia Virus protein VP39"/>
    <property type="match status" value="1"/>
</dbReference>
<reference evidence="2 3" key="1">
    <citation type="submission" date="2020-08" db="EMBL/GenBank/DDBJ databases">
        <title>Genomic Encyclopedia of Type Strains, Phase III (KMG-III): the genomes of soil and plant-associated and newly described type strains.</title>
        <authorList>
            <person name="Whitman W."/>
        </authorList>
    </citation>
    <scope>NUCLEOTIDE SEQUENCE [LARGE SCALE GENOMIC DNA]</scope>
    <source>
        <strain evidence="2 3">CECT 3287</strain>
    </source>
</reference>
<dbReference type="SUPFAM" id="SSF53335">
    <property type="entry name" value="S-adenosyl-L-methionine-dependent methyltransferases"/>
    <property type="match status" value="1"/>
</dbReference>
<dbReference type="NCBIfam" id="TIGR01444">
    <property type="entry name" value="fkbM_fam"/>
    <property type="match status" value="1"/>
</dbReference>
<comment type="caution">
    <text evidence="2">The sequence shown here is derived from an EMBL/GenBank/DDBJ whole genome shotgun (WGS) entry which is preliminary data.</text>
</comment>
<dbReference type="RefSeq" id="WP_183226269.1">
    <property type="nucleotide sequence ID" value="NZ_BMPW01000012.1"/>
</dbReference>
<evidence type="ECO:0000313" key="3">
    <source>
        <dbReference type="Proteomes" id="UP000590749"/>
    </source>
</evidence>
<dbReference type="InterPro" id="IPR052514">
    <property type="entry name" value="SAM-dependent_MTase"/>
</dbReference>
<dbReference type="PANTHER" id="PTHR34203">
    <property type="entry name" value="METHYLTRANSFERASE, FKBM FAMILY PROTEIN"/>
    <property type="match status" value="1"/>
</dbReference>
<keyword evidence="3" id="KW-1185">Reference proteome</keyword>
<dbReference type="GO" id="GO:0032259">
    <property type="term" value="P:methylation"/>
    <property type="evidence" value="ECO:0007669"/>
    <property type="project" value="UniProtKB-KW"/>
</dbReference>
<dbReference type="Pfam" id="PF05050">
    <property type="entry name" value="Methyltransf_21"/>
    <property type="match status" value="1"/>
</dbReference>
<name>A0A7W5APU0_9ACTN</name>
<dbReference type="InterPro" id="IPR006342">
    <property type="entry name" value="FkbM_mtfrase"/>
</dbReference>
<sequence length="255" mass="27790">MQFNRDALDSLKADPAASPIHRSLGFYYGNAEHDAALDAFYARFVGPGDLVFDVGAHVGDRIGSFRRLGARVVAVEPQPLCLRAIREIYAGDDDVVAIPAVCGGSAGTVDFYVNSANPTVSTASSDFVRAADGADGWQGQVWDEQFRVRSVTLDSLFAEHGIPAFVKIDVEGFEETVLSGLSRSVPALSFEFTTIEREVALRCLDRVTGLGFKEFNIAMGESMSMTFPEWVGREEMATHIRELPHEANAGDVYCR</sequence>
<dbReference type="Proteomes" id="UP000590749">
    <property type="component" value="Unassembled WGS sequence"/>
</dbReference>
<evidence type="ECO:0000313" key="2">
    <source>
        <dbReference type="EMBL" id="MBB3100218.1"/>
    </source>
</evidence>
<dbReference type="EMBL" id="JACHXF010000023">
    <property type="protein sequence ID" value="MBB3100218.1"/>
    <property type="molecule type" value="Genomic_DNA"/>
</dbReference>
<dbReference type="AlphaFoldDB" id="A0A7W5APU0"/>
<organism evidence="2 3">
    <name type="scientific">Actinoplanes campanulatus</name>
    <dbReference type="NCBI Taxonomy" id="113559"/>
    <lineage>
        <taxon>Bacteria</taxon>
        <taxon>Bacillati</taxon>
        <taxon>Actinomycetota</taxon>
        <taxon>Actinomycetes</taxon>
        <taxon>Micromonosporales</taxon>
        <taxon>Micromonosporaceae</taxon>
        <taxon>Actinoplanes</taxon>
    </lineage>
</organism>
<dbReference type="InterPro" id="IPR029063">
    <property type="entry name" value="SAM-dependent_MTases_sf"/>
</dbReference>
<evidence type="ECO:0000259" key="1">
    <source>
        <dbReference type="Pfam" id="PF05050"/>
    </source>
</evidence>
<feature type="domain" description="Methyltransferase FkbM" evidence="1">
    <location>
        <begin position="53"/>
        <end position="193"/>
    </location>
</feature>
<protein>
    <submittedName>
        <fullName evidence="2">FkbM family methyltransferase</fullName>
    </submittedName>
</protein>
<accession>A0A7W5APU0</accession>